<feature type="region of interest" description="Disordered" evidence="1">
    <location>
        <begin position="1"/>
        <end position="41"/>
    </location>
</feature>
<reference evidence="2 3" key="1">
    <citation type="submission" date="2018-03" db="EMBL/GenBank/DDBJ databases">
        <title>Genome sequence of the symbiotic type strain Mesorhizobium helmanticense CSLC115NT isolated from Lotus corniculatus nodules.</title>
        <authorList>
            <person name="Sannazzaro A.I."/>
            <person name="Torres Tejerizo G.A."/>
            <person name="Dip D."/>
            <person name="Caballero M."/>
            <person name="Pistorio M."/>
            <person name="Estrella M.J."/>
        </authorList>
    </citation>
    <scope>NUCLEOTIDE SEQUENCE [LARGE SCALE GENOMIC DNA]</scope>
    <source>
        <strain evidence="2 3">CSLC115N</strain>
    </source>
</reference>
<dbReference type="Proteomes" id="UP000240259">
    <property type="component" value="Unassembled WGS sequence"/>
</dbReference>
<proteinExistence type="predicted"/>
<dbReference type="RefSeq" id="WP_107652736.1">
    <property type="nucleotide sequence ID" value="NZ_PZJX01000060.1"/>
</dbReference>
<dbReference type="SUPFAM" id="SSF48295">
    <property type="entry name" value="TrpR-like"/>
    <property type="match status" value="1"/>
</dbReference>
<dbReference type="GO" id="GO:0006313">
    <property type="term" value="P:DNA transposition"/>
    <property type="evidence" value="ECO:0007669"/>
    <property type="project" value="InterPro"/>
</dbReference>
<gene>
    <name evidence="2" type="ORF">C9427_30535</name>
</gene>
<evidence type="ECO:0000313" key="3">
    <source>
        <dbReference type="Proteomes" id="UP000240259"/>
    </source>
</evidence>
<dbReference type="GO" id="GO:0004803">
    <property type="term" value="F:transposase activity"/>
    <property type="evidence" value="ECO:0007669"/>
    <property type="project" value="InterPro"/>
</dbReference>
<evidence type="ECO:0008006" key="4">
    <source>
        <dbReference type="Google" id="ProtNLM"/>
    </source>
</evidence>
<name>A0A2T4ILZ0_9HYPH</name>
<dbReference type="InterPro" id="IPR010921">
    <property type="entry name" value="Trp_repressor/repl_initiator"/>
</dbReference>
<evidence type="ECO:0000313" key="2">
    <source>
        <dbReference type="EMBL" id="PTE06664.1"/>
    </source>
</evidence>
<comment type="caution">
    <text evidence="2">The sequence shown here is derived from an EMBL/GenBank/DDBJ whole genome shotgun (WGS) entry which is preliminary data.</text>
</comment>
<dbReference type="EMBL" id="PZJX01000060">
    <property type="protein sequence ID" value="PTE06664.1"/>
    <property type="molecule type" value="Genomic_DNA"/>
</dbReference>
<dbReference type="InterPro" id="IPR002514">
    <property type="entry name" value="Transposase_8"/>
</dbReference>
<protein>
    <recommendedName>
        <fullName evidence="4">Transposase</fullName>
    </recommendedName>
</protein>
<keyword evidence="3" id="KW-1185">Reference proteome</keyword>
<dbReference type="OrthoDB" id="7476756at2"/>
<accession>A0A2T4ILZ0</accession>
<sequence>MTTPDDNHQHGAQRDWRGDTHNHQHGTQGDRRERGEAGGIRRIELITGRERRRRWSREEKARITALSFEPGANVSEVARRNGVSIGLLHTWRRCARQRASAGDDAFRFVPVVTTTASERPGGVSRAGDIELELHGTRIRLNGQVDQANLMAVLSAVRATA</sequence>
<dbReference type="GO" id="GO:0043565">
    <property type="term" value="F:sequence-specific DNA binding"/>
    <property type="evidence" value="ECO:0007669"/>
    <property type="project" value="InterPro"/>
</dbReference>
<dbReference type="AlphaFoldDB" id="A0A2T4ILZ0"/>
<dbReference type="PANTHER" id="PTHR37936">
    <property type="entry name" value="TRANSPOSASE INSC FOR INSERTION ELEMENT IS2A-RELATED"/>
    <property type="match status" value="1"/>
</dbReference>
<dbReference type="PANTHER" id="PTHR37936:SF3">
    <property type="entry name" value="TRANSPOSASE INSC FOR INSERTION ELEMENT IS2A-RELATED"/>
    <property type="match status" value="1"/>
</dbReference>
<dbReference type="NCBIfam" id="NF047595">
    <property type="entry name" value="IS66_ISRel24_TnpA"/>
    <property type="match status" value="1"/>
</dbReference>
<evidence type="ECO:0000256" key="1">
    <source>
        <dbReference type="SAM" id="MobiDB-lite"/>
    </source>
</evidence>
<organism evidence="2 3">
    <name type="scientific">Mesorhizobium helmanticense</name>
    <dbReference type="NCBI Taxonomy" id="1776423"/>
    <lineage>
        <taxon>Bacteria</taxon>
        <taxon>Pseudomonadati</taxon>
        <taxon>Pseudomonadota</taxon>
        <taxon>Alphaproteobacteria</taxon>
        <taxon>Hyphomicrobiales</taxon>
        <taxon>Phyllobacteriaceae</taxon>
        <taxon>Mesorhizobium</taxon>
    </lineage>
</organism>
<dbReference type="Pfam" id="PF01527">
    <property type="entry name" value="HTH_Tnp_1"/>
    <property type="match status" value="1"/>
</dbReference>